<dbReference type="RefSeq" id="WP_021701489.1">
    <property type="nucleotide sequence ID" value="NZ_AP025273.1"/>
</dbReference>
<dbReference type="GO" id="GO:0016491">
    <property type="term" value="F:oxidoreductase activity"/>
    <property type="evidence" value="ECO:0007669"/>
    <property type="project" value="UniProtKB-KW"/>
</dbReference>
<sequence length="252" mass="27270">MSRRIWLTGASSGIGAALAEVLLQQGHRLALSARNAGALHALAERYPGQVLQAPGDLTDPEQVRAIGERIGEHWGALDQAILNAGTCEYVDVQDFQAAMVERVMRANLFSAAHCVEAALPLLRQGERPHLVAVSSSVTFLPLPRAEAYGASKAAMSYLFDTLRVDLAAEGIAVTLVSPGFVDTPLTQKNDFPMPMRWPVEKAARHIALKLDRQPYHIAFPGPFIAILRLLGSLPKGLQLALGKRLSRTESHS</sequence>
<evidence type="ECO:0000256" key="1">
    <source>
        <dbReference type="ARBA" id="ARBA00006484"/>
    </source>
</evidence>
<evidence type="ECO:0000313" key="3">
    <source>
        <dbReference type="EMBL" id="MDH0143749.1"/>
    </source>
</evidence>
<dbReference type="PANTHER" id="PTHR44196">
    <property type="entry name" value="DEHYDROGENASE/REDUCTASE SDR FAMILY MEMBER 7B"/>
    <property type="match status" value="1"/>
</dbReference>
<dbReference type="InterPro" id="IPR020904">
    <property type="entry name" value="Sc_DH/Rdtase_CS"/>
</dbReference>
<accession>A0A142INV3</accession>
<dbReference type="GeneID" id="42929376"/>
<evidence type="ECO:0000313" key="5">
    <source>
        <dbReference type="Proteomes" id="UP000321110"/>
    </source>
</evidence>
<dbReference type="AlphaFoldDB" id="A0A142INV3"/>
<evidence type="ECO:0000313" key="4">
    <source>
        <dbReference type="EMBL" id="TXI28763.1"/>
    </source>
</evidence>
<dbReference type="SUPFAM" id="SSF51735">
    <property type="entry name" value="NAD(P)-binding Rossmann-fold domains"/>
    <property type="match status" value="1"/>
</dbReference>
<evidence type="ECO:0000256" key="2">
    <source>
        <dbReference type="ARBA" id="ARBA00023002"/>
    </source>
</evidence>
<dbReference type="PROSITE" id="PS00061">
    <property type="entry name" value="ADH_SHORT"/>
    <property type="match status" value="1"/>
</dbReference>
<dbReference type="EMBL" id="JAODZF010000010">
    <property type="protein sequence ID" value="MDH0143749.1"/>
    <property type="molecule type" value="Genomic_DNA"/>
</dbReference>
<reference evidence="4 5" key="1">
    <citation type="submission" date="2018-09" db="EMBL/GenBank/DDBJ databases">
        <title>Metagenome Assembled Genomes from an Advanced Water Purification Facility.</title>
        <authorList>
            <person name="Stamps B.W."/>
            <person name="Spear J.R."/>
        </authorList>
    </citation>
    <scope>NUCLEOTIDE SEQUENCE [LARGE SCALE GENOMIC DNA]</scope>
    <source>
        <strain evidence="4">Bin_52_1</strain>
    </source>
</reference>
<reference evidence="3" key="2">
    <citation type="submission" date="2022-09" db="EMBL/GenBank/DDBJ databases">
        <title>Intensive care unit water sources are persistently colonized with multi-drug resistant bacteria and are the site of extensive horizontal gene transfer of antibiotic resistance genes.</title>
        <authorList>
            <person name="Diorio-Toth L."/>
        </authorList>
    </citation>
    <scope>NUCLEOTIDE SEQUENCE</scope>
    <source>
        <strain evidence="3">GD04146</strain>
    </source>
</reference>
<dbReference type="Pfam" id="PF00106">
    <property type="entry name" value="adh_short"/>
    <property type="match status" value="1"/>
</dbReference>
<proteinExistence type="inferred from homology"/>
<dbReference type="EMBL" id="SSFO01000265">
    <property type="protein sequence ID" value="TXI28763.1"/>
    <property type="molecule type" value="Genomic_DNA"/>
</dbReference>
<name>A0A142INV3_AQUAC</name>
<dbReference type="Proteomes" id="UP000321110">
    <property type="component" value="Unassembled WGS sequence"/>
</dbReference>
<dbReference type="InterPro" id="IPR036291">
    <property type="entry name" value="NAD(P)-bd_dom_sf"/>
</dbReference>
<organism evidence="4 5">
    <name type="scientific">Aquipseudomonas alcaligenes</name>
    <name type="common">Pseudomonas alcaligenes</name>
    <dbReference type="NCBI Taxonomy" id="43263"/>
    <lineage>
        <taxon>Bacteria</taxon>
        <taxon>Pseudomonadati</taxon>
        <taxon>Pseudomonadota</taxon>
        <taxon>Gammaproteobacteria</taxon>
        <taxon>Pseudomonadales</taxon>
        <taxon>Pseudomonadaceae</taxon>
        <taxon>Aquipseudomonas</taxon>
    </lineage>
</organism>
<comment type="caution">
    <text evidence="4">The sequence shown here is derived from an EMBL/GenBank/DDBJ whole genome shotgun (WGS) entry which is preliminary data.</text>
</comment>
<dbReference type="GO" id="GO:0016020">
    <property type="term" value="C:membrane"/>
    <property type="evidence" value="ECO:0007669"/>
    <property type="project" value="TreeGrafter"/>
</dbReference>
<dbReference type="PANTHER" id="PTHR44196:SF1">
    <property type="entry name" value="DEHYDROGENASE_REDUCTASE SDR FAMILY MEMBER 7B"/>
    <property type="match status" value="1"/>
</dbReference>
<comment type="similarity">
    <text evidence="1">Belongs to the short-chain dehydrogenases/reductases (SDR) family.</text>
</comment>
<gene>
    <name evidence="4" type="ORF">E6Q69_15785</name>
    <name evidence="3" type="ORF">N7380_15665</name>
</gene>
<keyword evidence="2" id="KW-0560">Oxidoreductase</keyword>
<dbReference type="PRINTS" id="PR00081">
    <property type="entry name" value="GDHRDH"/>
</dbReference>
<dbReference type="Gene3D" id="3.40.50.720">
    <property type="entry name" value="NAD(P)-binding Rossmann-like Domain"/>
    <property type="match status" value="1"/>
</dbReference>
<protein>
    <submittedName>
        <fullName evidence="4">SDR family NAD(P)-dependent oxidoreductase</fullName>
    </submittedName>
</protein>
<dbReference type="InterPro" id="IPR002347">
    <property type="entry name" value="SDR_fam"/>
</dbReference>
<dbReference type="KEGG" id="palc:A0T30_06245"/>
<dbReference type="Proteomes" id="UP001158058">
    <property type="component" value="Unassembled WGS sequence"/>
</dbReference>